<gene>
    <name evidence="7" type="ORF">GIB67_005443</name>
</gene>
<dbReference type="EMBL" id="JACGCM010000786">
    <property type="protein sequence ID" value="KAF6166581.1"/>
    <property type="molecule type" value="Genomic_DNA"/>
</dbReference>
<evidence type="ECO:0000256" key="2">
    <source>
        <dbReference type="ARBA" id="ARBA00009074"/>
    </source>
</evidence>
<protein>
    <submittedName>
        <fullName evidence="7">Uncharacterized protein</fullName>
    </submittedName>
</protein>
<evidence type="ECO:0000313" key="7">
    <source>
        <dbReference type="EMBL" id="KAF6166581.1"/>
    </source>
</evidence>
<dbReference type="Pfam" id="PF05055">
    <property type="entry name" value="DUF677"/>
    <property type="match status" value="1"/>
</dbReference>
<name>A0A7J7NH63_9MAGN</name>
<dbReference type="PANTHER" id="PTHR31113:SF3">
    <property type="entry name" value="UPF0496 PROTEIN 1"/>
    <property type="match status" value="1"/>
</dbReference>
<keyword evidence="4 6" id="KW-1133">Transmembrane helix</keyword>
<organism evidence="7 8">
    <name type="scientific">Kingdonia uniflora</name>
    <dbReference type="NCBI Taxonomy" id="39325"/>
    <lineage>
        <taxon>Eukaryota</taxon>
        <taxon>Viridiplantae</taxon>
        <taxon>Streptophyta</taxon>
        <taxon>Embryophyta</taxon>
        <taxon>Tracheophyta</taxon>
        <taxon>Spermatophyta</taxon>
        <taxon>Magnoliopsida</taxon>
        <taxon>Ranunculales</taxon>
        <taxon>Circaeasteraceae</taxon>
        <taxon>Kingdonia</taxon>
    </lineage>
</organism>
<dbReference type="PANTHER" id="PTHR31113">
    <property type="entry name" value="UPF0496 PROTEIN 3-RELATED"/>
    <property type="match status" value="1"/>
</dbReference>
<evidence type="ECO:0000256" key="3">
    <source>
        <dbReference type="ARBA" id="ARBA00022692"/>
    </source>
</evidence>
<comment type="similarity">
    <text evidence="2">Belongs to the UPF0496 family.</text>
</comment>
<feature type="transmembrane region" description="Helical" evidence="6">
    <location>
        <begin position="219"/>
        <end position="242"/>
    </location>
</feature>
<reference evidence="7 8" key="1">
    <citation type="journal article" date="2020" name="IScience">
        <title>Genome Sequencing of the Endangered Kingdonia uniflora (Circaeasteraceae, Ranunculales) Reveals Potential Mechanisms of Evolutionary Specialization.</title>
        <authorList>
            <person name="Sun Y."/>
            <person name="Deng T."/>
            <person name="Zhang A."/>
            <person name="Moore M.J."/>
            <person name="Landis J.B."/>
            <person name="Lin N."/>
            <person name="Zhang H."/>
            <person name="Zhang X."/>
            <person name="Huang J."/>
            <person name="Zhang X."/>
            <person name="Sun H."/>
            <person name="Wang H."/>
        </authorList>
    </citation>
    <scope>NUCLEOTIDE SEQUENCE [LARGE SCALE GENOMIC DNA]</scope>
    <source>
        <strain evidence="7">TB1705</strain>
        <tissue evidence="7">Leaf</tissue>
    </source>
</reference>
<accession>A0A7J7NH63</accession>
<evidence type="ECO:0000256" key="5">
    <source>
        <dbReference type="ARBA" id="ARBA00023136"/>
    </source>
</evidence>
<dbReference type="AlphaFoldDB" id="A0A7J7NH63"/>
<evidence type="ECO:0000256" key="1">
    <source>
        <dbReference type="ARBA" id="ARBA00004370"/>
    </source>
</evidence>
<dbReference type="GO" id="GO:0016020">
    <property type="term" value="C:membrane"/>
    <property type="evidence" value="ECO:0007669"/>
    <property type="project" value="UniProtKB-SubCell"/>
</dbReference>
<keyword evidence="3 6" id="KW-0812">Transmembrane</keyword>
<evidence type="ECO:0000256" key="6">
    <source>
        <dbReference type="SAM" id="Phobius"/>
    </source>
</evidence>
<proteinExistence type="inferred from homology"/>
<dbReference type="OrthoDB" id="679959at2759"/>
<keyword evidence="8" id="KW-1185">Reference proteome</keyword>
<dbReference type="InterPro" id="IPR007749">
    <property type="entry name" value="DUF677"/>
</dbReference>
<dbReference type="Proteomes" id="UP000541444">
    <property type="component" value="Unassembled WGS sequence"/>
</dbReference>
<comment type="subcellular location">
    <subcellularLocation>
        <location evidence="1">Membrane</location>
    </subcellularLocation>
</comment>
<sequence length="267" mass="30255">MGSQFSKKTGEAHPVLQLQGNLEFKAELSFYESECRSDPDLQSFDANLQDRTNHVINALAFGGEVQSLSFDSLKEVTGCLLEMDQQVVKVILDCKQDIWKNQELLDLVEEYFENSLQTSDFCTALEKCLKRARDSQLIINVALQQFEEEEQNEGVNQKKYLRTLEELKNFKVAGDPFTEEFRQMFKSVYRSQVLMIEKLQAQRSKLDKKLKSVKIWRKVSSIIFVSAFAAVLICSVVAAALAEPPVLSAIAASVTTYRTPAKSTRAF</sequence>
<evidence type="ECO:0000256" key="4">
    <source>
        <dbReference type="ARBA" id="ARBA00022989"/>
    </source>
</evidence>
<evidence type="ECO:0000313" key="8">
    <source>
        <dbReference type="Proteomes" id="UP000541444"/>
    </source>
</evidence>
<comment type="caution">
    <text evidence="7">The sequence shown here is derived from an EMBL/GenBank/DDBJ whole genome shotgun (WGS) entry which is preliminary data.</text>
</comment>
<keyword evidence="5 6" id="KW-0472">Membrane</keyword>